<dbReference type="HOGENOM" id="CLU_1210534_0_0_1"/>
<dbReference type="VEuPathDB" id="FungiDB:A1Q1_03848"/>
<dbReference type="SMART" id="SM00458">
    <property type="entry name" value="RICIN"/>
    <property type="match status" value="1"/>
</dbReference>
<dbReference type="KEGG" id="tasa:A1Q1_03848"/>
<dbReference type="GeneID" id="25987361"/>
<dbReference type="Gene3D" id="2.80.10.50">
    <property type="match status" value="2"/>
</dbReference>
<evidence type="ECO:0000256" key="2">
    <source>
        <dbReference type="SAM" id="SignalP"/>
    </source>
</evidence>
<evidence type="ECO:0000259" key="3">
    <source>
        <dbReference type="SMART" id="SM00458"/>
    </source>
</evidence>
<dbReference type="Pfam" id="PF00652">
    <property type="entry name" value="Ricin_B_lectin"/>
    <property type="match status" value="1"/>
</dbReference>
<comment type="caution">
    <text evidence="4">The sequence shown here is derived from an EMBL/GenBank/DDBJ whole genome shotgun (WGS) entry which is preliminary data.</text>
</comment>
<gene>
    <name evidence="4" type="ORF">A1Q1_03848</name>
</gene>
<reference evidence="4 5" key="1">
    <citation type="journal article" date="2012" name="Eukaryot. Cell">
        <title>Draft genome sequence of CBS 2479, the standard type strain of Trichosporon asahii.</title>
        <authorList>
            <person name="Yang R.Y."/>
            <person name="Li H.T."/>
            <person name="Zhu H."/>
            <person name="Zhou G.P."/>
            <person name="Wang M."/>
            <person name="Wang L."/>
        </authorList>
    </citation>
    <scope>NUCLEOTIDE SEQUENCE [LARGE SCALE GENOMIC DNA]</scope>
    <source>
        <strain evidence="5">ATCC 90039 / CBS 2479 / JCM 2466 / KCTC 7840 / NCYC 2677 / UAMH 7654</strain>
    </source>
</reference>
<dbReference type="Proteomes" id="UP000002748">
    <property type="component" value="Unassembled WGS sequence"/>
</dbReference>
<sequence length="229" mass="24503">MFAILTALLAATALAFPAEVARGERGHGHGHRPTPTISAGPPPSTFPTSSPGVPYTSTSVWMPPQPTEYPQHYGDFESTPVWIFYPHGAPLYNMCVEAKGCGRGRKGRNGKVVIASCNSSPGQQWAYGIQSGPQIKVAGTDLCLDAGHNPRSGSKLRVERCNGSASQNWYVANTGLWILNDRESDYLCADITGGSRDPGTGLQLYPCAGNNANQQFYPGFCWDHTCIGA</sequence>
<dbReference type="PROSITE" id="PS50231">
    <property type="entry name" value="RICIN_B_LECTIN"/>
    <property type="match status" value="1"/>
</dbReference>
<accession>J6EX19</accession>
<dbReference type="RefSeq" id="XP_014177748.1">
    <property type="nucleotide sequence ID" value="XM_014322273.1"/>
</dbReference>
<feature type="signal peptide" evidence="2">
    <location>
        <begin position="1"/>
        <end position="23"/>
    </location>
</feature>
<dbReference type="InterPro" id="IPR035992">
    <property type="entry name" value="Ricin_B-like_lectins"/>
</dbReference>
<protein>
    <submittedName>
        <fullName evidence="4">19 kDa protein having G-X-X-X-Q-X-W</fullName>
    </submittedName>
</protein>
<name>J6EX19_TRIAS</name>
<evidence type="ECO:0000313" key="5">
    <source>
        <dbReference type="Proteomes" id="UP000002748"/>
    </source>
</evidence>
<feature type="region of interest" description="Disordered" evidence="1">
    <location>
        <begin position="23"/>
        <end position="52"/>
    </location>
</feature>
<dbReference type="InterPro" id="IPR000772">
    <property type="entry name" value="Ricin_B_lectin"/>
</dbReference>
<dbReference type="OrthoDB" id="6770063at2759"/>
<dbReference type="CDD" id="cd00161">
    <property type="entry name" value="beta-trefoil_Ricin-like"/>
    <property type="match status" value="1"/>
</dbReference>
<feature type="chain" id="PRO_5003787414" evidence="2">
    <location>
        <begin position="24"/>
        <end position="229"/>
    </location>
</feature>
<dbReference type="SUPFAM" id="SSF50370">
    <property type="entry name" value="Ricin B-like lectins"/>
    <property type="match status" value="1"/>
</dbReference>
<evidence type="ECO:0000256" key="1">
    <source>
        <dbReference type="SAM" id="MobiDB-lite"/>
    </source>
</evidence>
<keyword evidence="2" id="KW-0732">Signal</keyword>
<proteinExistence type="predicted"/>
<dbReference type="EMBL" id="ALBS01000256">
    <property type="protein sequence ID" value="EJT47377.1"/>
    <property type="molecule type" value="Genomic_DNA"/>
</dbReference>
<feature type="domain" description="Ricin B lectin" evidence="3">
    <location>
        <begin position="79"/>
        <end position="219"/>
    </location>
</feature>
<organism evidence="4 5">
    <name type="scientific">Trichosporon asahii var. asahii (strain ATCC 90039 / CBS 2479 / JCM 2466 / KCTC 7840 / NBRC 103889/ NCYC 2677 / UAMH 7654)</name>
    <name type="common">Yeast</name>
    <dbReference type="NCBI Taxonomy" id="1186058"/>
    <lineage>
        <taxon>Eukaryota</taxon>
        <taxon>Fungi</taxon>
        <taxon>Dikarya</taxon>
        <taxon>Basidiomycota</taxon>
        <taxon>Agaricomycotina</taxon>
        <taxon>Tremellomycetes</taxon>
        <taxon>Trichosporonales</taxon>
        <taxon>Trichosporonaceae</taxon>
        <taxon>Trichosporon</taxon>
    </lineage>
</organism>
<dbReference type="AlphaFoldDB" id="J6EX19"/>
<evidence type="ECO:0000313" key="4">
    <source>
        <dbReference type="EMBL" id="EJT47377.1"/>
    </source>
</evidence>